<evidence type="ECO:0000256" key="4">
    <source>
        <dbReference type="ARBA" id="ARBA00022475"/>
    </source>
</evidence>
<organism evidence="15">
    <name type="scientific">Anthurium amnicola</name>
    <dbReference type="NCBI Taxonomy" id="1678845"/>
    <lineage>
        <taxon>Eukaryota</taxon>
        <taxon>Viridiplantae</taxon>
        <taxon>Streptophyta</taxon>
        <taxon>Embryophyta</taxon>
        <taxon>Tracheophyta</taxon>
        <taxon>Spermatophyta</taxon>
        <taxon>Magnoliopsida</taxon>
        <taxon>Liliopsida</taxon>
        <taxon>Araceae</taxon>
        <taxon>Pothoideae</taxon>
        <taxon>Potheae</taxon>
        <taxon>Anthurium</taxon>
    </lineage>
</organism>
<dbReference type="FunFam" id="3.30.200.20:FF:000604">
    <property type="entry name" value="Proline-rich receptor-like protein kinase PERK8"/>
    <property type="match status" value="1"/>
</dbReference>
<protein>
    <submittedName>
        <fullName evidence="15">Proline-rich receptor-like protein kinase PERK3</fullName>
    </submittedName>
</protein>
<dbReference type="GO" id="GO:0005886">
    <property type="term" value="C:plasma membrane"/>
    <property type="evidence" value="ECO:0007669"/>
    <property type="project" value="UniProtKB-SubCell"/>
</dbReference>
<evidence type="ECO:0000256" key="3">
    <source>
        <dbReference type="ARBA" id="ARBA00010217"/>
    </source>
</evidence>
<evidence type="ECO:0000256" key="13">
    <source>
        <dbReference type="SAM" id="MobiDB-lite"/>
    </source>
</evidence>
<comment type="similarity">
    <text evidence="2">In the N-terminal section; belongs to the leguminous lectin family.</text>
</comment>
<dbReference type="SUPFAM" id="SSF56112">
    <property type="entry name" value="Protein kinase-like (PK-like)"/>
    <property type="match status" value="1"/>
</dbReference>
<dbReference type="Gene3D" id="1.10.510.10">
    <property type="entry name" value="Transferase(Phosphotransferase) domain 1"/>
    <property type="match status" value="1"/>
</dbReference>
<dbReference type="GO" id="GO:0002229">
    <property type="term" value="P:defense response to oomycetes"/>
    <property type="evidence" value="ECO:0007669"/>
    <property type="project" value="UniProtKB-ARBA"/>
</dbReference>
<evidence type="ECO:0000256" key="10">
    <source>
        <dbReference type="ARBA" id="ARBA00023136"/>
    </source>
</evidence>
<evidence type="ECO:0000256" key="12">
    <source>
        <dbReference type="ARBA" id="ARBA00023180"/>
    </source>
</evidence>
<dbReference type="PANTHER" id="PTHR47989:SF8">
    <property type="entry name" value="INACTIVE PROTEIN KINASE SELMODRAFT_444075-LIKE"/>
    <property type="match status" value="1"/>
</dbReference>
<evidence type="ECO:0000256" key="2">
    <source>
        <dbReference type="ARBA" id="ARBA00008536"/>
    </source>
</evidence>
<keyword evidence="4" id="KW-1003">Cell membrane</keyword>
<dbReference type="GO" id="GO:0004672">
    <property type="term" value="F:protein kinase activity"/>
    <property type="evidence" value="ECO:0007669"/>
    <property type="project" value="InterPro"/>
</dbReference>
<feature type="compositionally biased region" description="Low complexity" evidence="13">
    <location>
        <begin position="716"/>
        <end position="730"/>
    </location>
</feature>
<evidence type="ECO:0000313" key="15">
    <source>
        <dbReference type="EMBL" id="JAT50638.1"/>
    </source>
</evidence>
<evidence type="ECO:0000256" key="9">
    <source>
        <dbReference type="ARBA" id="ARBA00022989"/>
    </source>
</evidence>
<evidence type="ECO:0000256" key="6">
    <source>
        <dbReference type="ARBA" id="ARBA00022729"/>
    </source>
</evidence>
<dbReference type="InterPro" id="IPR011009">
    <property type="entry name" value="Kinase-like_dom_sf"/>
</dbReference>
<keyword evidence="5" id="KW-0812">Transmembrane</keyword>
<evidence type="ECO:0000256" key="7">
    <source>
        <dbReference type="ARBA" id="ARBA00022741"/>
    </source>
</evidence>
<dbReference type="EMBL" id="GDJX01017298">
    <property type="protein sequence ID" value="JAT50638.1"/>
    <property type="molecule type" value="Transcribed_RNA"/>
</dbReference>
<feature type="compositionally biased region" description="Basic and acidic residues" evidence="13">
    <location>
        <begin position="202"/>
        <end position="212"/>
    </location>
</feature>
<keyword evidence="9" id="KW-1133">Transmembrane helix</keyword>
<feature type="region of interest" description="Disordered" evidence="13">
    <location>
        <begin position="196"/>
        <end position="216"/>
    </location>
</feature>
<keyword evidence="10" id="KW-0472">Membrane</keyword>
<dbReference type="SMART" id="SM00220">
    <property type="entry name" value="S_TKc"/>
    <property type="match status" value="1"/>
</dbReference>
<dbReference type="PROSITE" id="PS00108">
    <property type="entry name" value="PROTEIN_KINASE_ST"/>
    <property type="match status" value="1"/>
</dbReference>
<keyword evidence="12" id="KW-0325">Glycoprotein</keyword>
<keyword evidence="15" id="KW-0808">Transferase</keyword>
<feature type="region of interest" description="Disordered" evidence="13">
    <location>
        <begin position="242"/>
        <end position="287"/>
    </location>
</feature>
<feature type="region of interest" description="Disordered" evidence="13">
    <location>
        <begin position="716"/>
        <end position="741"/>
    </location>
</feature>
<gene>
    <name evidence="15" type="primary">PERK3_3</name>
    <name evidence="15" type="ORF">g.80861</name>
</gene>
<evidence type="ECO:0000259" key="14">
    <source>
        <dbReference type="PROSITE" id="PS50011"/>
    </source>
</evidence>
<keyword evidence="15" id="KW-0418">Kinase</keyword>
<proteinExistence type="inferred from homology"/>
<dbReference type="FunFam" id="1.10.510.10:FF:000240">
    <property type="entry name" value="Lectin-domain containing receptor kinase A4.3"/>
    <property type="match status" value="1"/>
</dbReference>
<dbReference type="PROSITE" id="PS50011">
    <property type="entry name" value="PROTEIN_KINASE_DOM"/>
    <property type="match status" value="1"/>
</dbReference>
<dbReference type="AlphaFoldDB" id="A0A1D1Y7N1"/>
<comment type="subcellular location">
    <subcellularLocation>
        <location evidence="1">Cell membrane</location>
        <topology evidence="1">Single-pass type I membrane protein</topology>
    </subcellularLocation>
</comment>
<evidence type="ECO:0000256" key="11">
    <source>
        <dbReference type="ARBA" id="ARBA00023170"/>
    </source>
</evidence>
<evidence type="ECO:0000256" key="5">
    <source>
        <dbReference type="ARBA" id="ARBA00022692"/>
    </source>
</evidence>
<dbReference type="Pfam" id="PF07714">
    <property type="entry name" value="PK_Tyr_Ser-Thr"/>
    <property type="match status" value="1"/>
</dbReference>
<feature type="domain" description="Protein kinase" evidence="14">
    <location>
        <begin position="385"/>
        <end position="648"/>
    </location>
</feature>
<evidence type="ECO:0000256" key="1">
    <source>
        <dbReference type="ARBA" id="ARBA00004251"/>
    </source>
</evidence>
<feature type="compositionally biased region" description="Polar residues" evidence="13">
    <location>
        <begin position="243"/>
        <end position="272"/>
    </location>
</feature>
<dbReference type="PANTHER" id="PTHR47989">
    <property type="entry name" value="OS01G0750732 PROTEIN"/>
    <property type="match status" value="1"/>
</dbReference>
<keyword evidence="11 15" id="KW-0675">Receptor</keyword>
<keyword evidence="8" id="KW-0067">ATP-binding</keyword>
<dbReference type="InterPro" id="IPR001245">
    <property type="entry name" value="Ser-Thr/Tyr_kinase_cat_dom"/>
</dbReference>
<dbReference type="Gene3D" id="3.30.200.20">
    <property type="entry name" value="Phosphorylase Kinase, domain 1"/>
    <property type="match status" value="1"/>
</dbReference>
<accession>A0A1D1Y7N1</accession>
<name>A0A1D1Y7N1_9ARAE</name>
<dbReference type="InterPro" id="IPR000719">
    <property type="entry name" value="Prot_kinase_dom"/>
</dbReference>
<evidence type="ECO:0000256" key="8">
    <source>
        <dbReference type="ARBA" id="ARBA00022840"/>
    </source>
</evidence>
<sequence length="759" mass="84701">MLKAAQRVVVIQDASREISLSAIKWALDGLSLKPGDELTLLGVLHQVNNPSTFSIPGAGKRMGYKSKVDSTSMLGASEKIISEELTRKEQEYQNSTEILQITKLYDARKVIFHKRVVVAASSPKVAAVEAVKELEATWIILDRQVKRDKKYFLERLSCGISRMKRNNIELLREPKPTQYDNLISDGRQGKAAKYEMLPGPKRGTETEIKKTTQENLEDDDLFSLELSPMSKPFGSMNIDEYSSVETSVSSAENPHTSGEGQSSANIPSSNGTDPEVPTFSEEKQLSQLQGEDNLAIIRTAKARSYIQQFNFDGQVMEWAKAVENIQLEQYANIDEAASSPTSRSAKTHRQEPFKNPVCSYCENGKPSTVWKYFSYAELQAATKDFSDENFLSEGGFGSVYKGKLENGHWVAVKQHKDASLQGEKEFISEVHVLSKARHKNVVTLLGSCSEGNHHLLVYEFICNSSLDKHLSECRTKVLSWRERIKIALGAASGLSYLHENNIIHRDMKPNNILVTHAYEALIGDFGLARTKHDASEHSDKNILGAFGYLAPEYAESGKATTKTDVYSFGVVLLELITGQTINKTLCGKGLVGWARPLLRERRYPELIDEKIQDSYDLHQLFWMVSVAEGCLSKDPDKRPTMKQVEDALQCIMDKKTVSGLEDYSLSHASISSTSRSNESLIEQETTMQGILVGEDSSSNEVTQVSEAFWTASTAESPSSRLLSSPMSTDSTFSQSRTDCKKRRPKFRISQHVSYDEMLS</sequence>
<comment type="similarity">
    <text evidence="3">In the C-terminal section; belongs to the protein kinase superfamily. Ser/Thr protein kinase family.</text>
</comment>
<reference evidence="15" key="1">
    <citation type="submission" date="2015-07" db="EMBL/GenBank/DDBJ databases">
        <title>Transcriptome Assembly of Anthurium amnicola.</title>
        <authorList>
            <person name="Suzuki J."/>
        </authorList>
    </citation>
    <scope>NUCLEOTIDE SEQUENCE</scope>
</reference>
<dbReference type="GO" id="GO:0005524">
    <property type="term" value="F:ATP binding"/>
    <property type="evidence" value="ECO:0007669"/>
    <property type="project" value="UniProtKB-KW"/>
</dbReference>
<dbReference type="InterPro" id="IPR008271">
    <property type="entry name" value="Ser/Thr_kinase_AS"/>
</dbReference>
<keyword evidence="7" id="KW-0547">Nucleotide-binding</keyword>
<keyword evidence="6" id="KW-0732">Signal</keyword>